<dbReference type="Gene3D" id="3.40.190.290">
    <property type="match status" value="1"/>
</dbReference>
<dbReference type="STRING" id="1454003.AW10_03536"/>
<comment type="similarity">
    <text evidence="1">Belongs to the LysR transcriptional regulatory family.</text>
</comment>
<dbReference type="SUPFAM" id="SSF53850">
    <property type="entry name" value="Periplasmic binding protein-like II"/>
    <property type="match status" value="1"/>
</dbReference>
<dbReference type="Proteomes" id="UP000021816">
    <property type="component" value="Unassembled WGS sequence"/>
</dbReference>
<dbReference type="InterPro" id="IPR058163">
    <property type="entry name" value="LysR-type_TF_proteobact-type"/>
</dbReference>
<dbReference type="PANTHER" id="PTHR30537:SF5">
    <property type="entry name" value="HTH-TYPE TRANSCRIPTIONAL ACTIVATOR TTDR-RELATED"/>
    <property type="match status" value="1"/>
</dbReference>
<reference evidence="3 4" key="1">
    <citation type="submission" date="2014-02" db="EMBL/GenBank/DDBJ databases">
        <title>Expanding our view of genomic diversity in Candidatus Accumulibacter clades.</title>
        <authorList>
            <person name="Skennerton C.T."/>
            <person name="Barr J.J."/>
            <person name="Slater F.R."/>
            <person name="Bond P.L."/>
            <person name="Tyson G.W."/>
        </authorList>
    </citation>
    <scope>NUCLEOTIDE SEQUENCE [LARGE SCALE GENOMIC DNA]</scope>
    <source>
        <strain evidence="4">BA-92</strain>
    </source>
</reference>
<evidence type="ECO:0000259" key="2">
    <source>
        <dbReference type="Pfam" id="PF03466"/>
    </source>
</evidence>
<feature type="domain" description="LysR substrate-binding" evidence="2">
    <location>
        <begin position="14"/>
        <end position="96"/>
    </location>
</feature>
<protein>
    <submittedName>
        <fullName evidence="3">D-malate degradation protein R</fullName>
    </submittedName>
</protein>
<dbReference type="Pfam" id="PF03466">
    <property type="entry name" value="LysR_substrate"/>
    <property type="match status" value="1"/>
</dbReference>
<organism evidence="3 4">
    <name type="scientific">Candidatus Accumulibacter appositus</name>
    <dbReference type="NCBI Taxonomy" id="1454003"/>
    <lineage>
        <taxon>Bacteria</taxon>
        <taxon>Pseudomonadati</taxon>
        <taxon>Pseudomonadota</taxon>
        <taxon>Betaproteobacteria</taxon>
        <taxon>Candidatus Accumulibacter</taxon>
    </lineage>
</organism>
<evidence type="ECO:0000313" key="4">
    <source>
        <dbReference type="Proteomes" id="UP000021816"/>
    </source>
</evidence>
<dbReference type="PATRIC" id="fig|1454003.3.peg.3593"/>
<gene>
    <name evidence="3" type="primary">dmlR_6</name>
    <name evidence="3" type="ORF">AW10_03536</name>
</gene>
<dbReference type="PANTHER" id="PTHR30537">
    <property type="entry name" value="HTH-TYPE TRANSCRIPTIONAL REGULATOR"/>
    <property type="match status" value="1"/>
</dbReference>
<accession>A0A011QG13</accession>
<name>A0A011QG13_9PROT</name>
<sequence>MGDNWPFTGPEGTLSVKVSPRLRTNNGDTCRVAALRHQGIVLQPSFLVGQDLIAGTLVELLPAYRSLELGVYAVFPSRKFVAPKVRLLIDFLADAFRMQAWPA</sequence>
<dbReference type="AlphaFoldDB" id="A0A011QG13"/>
<proteinExistence type="inferred from homology"/>
<dbReference type="EMBL" id="JEMX01000090">
    <property type="protein sequence ID" value="EXI77769.1"/>
    <property type="molecule type" value="Genomic_DNA"/>
</dbReference>
<dbReference type="InterPro" id="IPR005119">
    <property type="entry name" value="LysR_subst-bd"/>
</dbReference>
<evidence type="ECO:0000256" key="1">
    <source>
        <dbReference type="ARBA" id="ARBA00009437"/>
    </source>
</evidence>
<evidence type="ECO:0000313" key="3">
    <source>
        <dbReference type="EMBL" id="EXI77769.1"/>
    </source>
</evidence>
<comment type="caution">
    <text evidence="3">The sequence shown here is derived from an EMBL/GenBank/DDBJ whole genome shotgun (WGS) entry which is preliminary data.</text>
</comment>